<sequence>MMDLNSKKSNEPKNKTLCISNNNNANKDEMNKANQITKLRQKWECKICNKICYIDGDRYLELTPYQLQIWAKDIIKKNTTIDTPPVYPIFNIFYE</sequence>
<evidence type="ECO:0000313" key="2">
    <source>
        <dbReference type="EMBL" id="KAF0404048.1"/>
    </source>
</evidence>
<proteinExistence type="predicted"/>
<evidence type="ECO:0000313" key="3">
    <source>
        <dbReference type="Proteomes" id="UP000439903"/>
    </source>
</evidence>
<feature type="region of interest" description="Disordered" evidence="1">
    <location>
        <begin position="1"/>
        <end position="28"/>
    </location>
</feature>
<organism evidence="2 3">
    <name type="scientific">Gigaspora margarita</name>
    <dbReference type="NCBI Taxonomy" id="4874"/>
    <lineage>
        <taxon>Eukaryota</taxon>
        <taxon>Fungi</taxon>
        <taxon>Fungi incertae sedis</taxon>
        <taxon>Mucoromycota</taxon>
        <taxon>Glomeromycotina</taxon>
        <taxon>Glomeromycetes</taxon>
        <taxon>Diversisporales</taxon>
        <taxon>Gigasporaceae</taxon>
        <taxon>Gigaspora</taxon>
    </lineage>
</organism>
<dbReference type="Proteomes" id="UP000439903">
    <property type="component" value="Unassembled WGS sequence"/>
</dbReference>
<dbReference type="OrthoDB" id="2444601at2759"/>
<reference evidence="2 3" key="1">
    <citation type="journal article" date="2019" name="Environ. Microbiol.">
        <title>At the nexus of three kingdoms: the genome of the mycorrhizal fungus Gigaspora margarita provides insights into plant, endobacterial and fungal interactions.</title>
        <authorList>
            <person name="Venice F."/>
            <person name="Ghignone S."/>
            <person name="Salvioli di Fossalunga A."/>
            <person name="Amselem J."/>
            <person name="Novero M."/>
            <person name="Xianan X."/>
            <person name="Sedzielewska Toro K."/>
            <person name="Morin E."/>
            <person name="Lipzen A."/>
            <person name="Grigoriev I.V."/>
            <person name="Henrissat B."/>
            <person name="Martin F.M."/>
            <person name="Bonfante P."/>
        </authorList>
    </citation>
    <scope>NUCLEOTIDE SEQUENCE [LARGE SCALE GENOMIC DNA]</scope>
    <source>
        <strain evidence="2 3">BEG34</strain>
    </source>
</reference>
<name>A0A8H3X2H5_GIGMA</name>
<protein>
    <submittedName>
        <fullName evidence="2">Uncharacterized protein</fullName>
    </submittedName>
</protein>
<accession>A0A8H3X2H5</accession>
<keyword evidence="3" id="KW-1185">Reference proteome</keyword>
<evidence type="ECO:0000256" key="1">
    <source>
        <dbReference type="SAM" id="MobiDB-lite"/>
    </source>
</evidence>
<dbReference type="EMBL" id="WTPW01001976">
    <property type="protein sequence ID" value="KAF0404048.1"/>
    <property type="molecule type" value="Genomic_DNA"/>
</dbReference>
<comment type="caution">
    <text evidence="2">The sequence shown here is derived from an EMBL/GenBank/DDBJ whole genome shotgun (WGS) entry which is preliminary data.</text>
</comment>
<dbReference type="AlphaFoldDB" id="A0A8H3X2H5"/>
<gene>
    <name evidence="2" type="ORF">F8M41_009104</name>
</gene>
<feature type="compositionally biased region" description="Basic and acidic residues" evidence="1">
    <location>
        <begin position="1"/>
        <end position="14"/>
    </location>
</feature>